<dbReference type="InterPro" id="IPR003827">
    <property type="entry name" value="tRNA_yW-synthesising"/>
</dbReference>
<evidence type="ECO:0000313" key="11">
    <source>
        <dbReference type="EMBL" id="POS85386.1"/>
    </source>
</evidence>
<keyword evidence="6" id="KW-0819">tRNA processing</keyword>
<evidence type="ECO:0000256" key="5">
    <source>
        <dbReference type="ARBA" id="ARBA00022691"/>
    </source>
</evidence>
<dbReference type="PANTHER" id="PTHR48418">
    <property type="entry name" value="TRNA WYBUTOSINE-SYNTHESIZING PROTEIN 3"/>
    <property type="match status" value="1"/>
</dbReference>
<comment type="catalytic activity">
    <reaction evidence="8">
        <text>4-demethyl-7-[(3S)-3-amino-3-carboxypropyl]wyosine(37) in tRNA(Phe) + S-adenosyl-L-methionine = 7-[(3S)-3-amino-3-carboxypropyl]wyosine(37) in tRNA(Phe) + S-adenosyl-L-homocysteine + H(+)</text>
        <dbReference type="Rhea" id="RHEA:36635"/>
        <dbReference type="Rhea" id="RHEA-COMP:10378"/>
        <dbReference type="Rhea" id="RHEA-COMP:10379"/>
        <dbReference type="ChEBI" id="CHEBI:15378"/>
        <dbReference type="ChEBI" id="CHEBI:57856"/>
        <dbReference type="ChEBI" id="CHEBI:59789"/>
        <dbReference type="ChEBI" id="CHEBI:73543"/>
        <dbReference type="ChEBI" id="CHEBI:73550"/>
        <dbReference type="EC" id="2.1.1.282"/>
    </reaction>
</comment>
<feature type="region of interest" description="Disordered" evidence="9">
    <location>
        <begin position="452"/>
        <end position="473"/>
    </location>
</feature>
<dbReference type="GO" id="GO:0032259">
    <property type="term" value="P:methylation"/>
    <property type="evidence" value="ECO:0007669"/>
    <property type="project" value="UniProtKB-KW"/>
</dbReference>
<dbReference type="GO" id="GO:0008168">
    <property type="term" value="F:methyltransferase activity"/>
    <property type="evidence" value="ECO:0007669"/>
    <property type="project" value="UniProtKB-KW"/>
</dbReference>
<dbReference type="Pfam" id="PF02676">
    <property type="entry name" value="TYW3"/>
    <property type="match status" value="1"/>
</dbReference>
<reference evidence="11 12" key="1">
    <citation type="submission" date="2017-10" db="EMBL/GenBank/DDBJ databases">
        <title>Development of genomic resources for the powdery mildew, Erysiphe pulchra.</title>
        <authorList>
            <person name="Wadl P.A."/>
            <person name="Mack B.M."/>
            <person name="Moore G."/>
            <person name="Beltz S.B."/>
        </authorList>
    </citation>
    <scope>NUCLEOTIDE SEQUENCE [LARGE SCALE GENOMIC DNA]</scope>
    <source>
        <strain evidence="11">Cflorida</strain>
    </source>
</reference>
<evidence type="ECO:0000256" key="8">
    <source>
        <dbReference type="ARBA" id="ARBA00049202"/>
    </source>
</evidence>
<evidence type="ECO:0000256" key="7">
    <source>
        <dbReference type="ARBA" id="ARBA00030554"/>
    </source>
</evidence>
<dbReference type="STRING" id="225359.A0A2S4PTP0"/>
<proteinExistence type="inferred from homology"/>
<accession>A0A2S4PTP0</accession>
<evidence type="ECO:0000256" key="1">
    <source>
        <dbReference type="ARBA" id="ARBA00008569"/>
    </source>
</evidence>
<name>A0A2S4PTP0_9PEZI</name>
<evidence type="ECO:0000256" key="9">
    <source>
        <dbReference type="SAM" id="MobiDB-lite"/>
    </source>
</evidence>
<organism evidence="11 12">
    <name type="scientific">Erysiphe pulchra</name>
    <dbReference type="NCBI Taxonomy" id="225359"/>
    <lineage>
        <taxon>Eukaryota</taxon>
        <taxon>Fungi</taxon>
        <taxon>Dikarya</taxon>
        <taxon>Ascomycota</taxon>
        <taxon>Pezizomycotina</taxon>
        <taxon>Leotiomycetes</taxon>
        <taxon>Erysiphales</taxon>
        <taxon>Erysiphaceae</taxon>
        <taxon>Erysiphe</taxon>
    </lineage>
</organism>
<dbReference type="PANTHER" id="PTHR48418:SF1">
    <property type="entry name" value="TRNA WYBUTOSINE-SYNTHESIZING PROTEIN 3"/>
    <property type="match status" value="1"/>
</dbReference>
<dbReference type="GO" id="GO:0008033">
    <property type="term" value="P:tRNA processing"/>
    <property type="evidence" value="ECO:0007669"/>
    <property type="project" value="UniProtKB-KW"/>
</dbReference>
<dbReference type="Gene3D" id="3.30.1960.10">
    <property type="entry name" value="tRNA wybutosine-synthesizing-like"/>
    <property type="match status" value="1"/>
</dbReference>
<keyword evidence="12" id="KW-1185">Reference proteome</keyword>
<dbReference type="InterPro" id="IPR036602">
    <property type="entry name" value="tRNA_yW-synthesising-like_sf"/>
</dbReference>
<evidence type="ECO:0000256" key="2">
    <source>
        <dbReference type="ARBA" id="ARBA00012750"/>
    </source>
</evidence>
<comment type="caution">
    <text evidence="11">The sequence shown here is derived from an EMBL/GenBank/DDBJ whole genome shotgun (WGS) entry which is preliminary data.</text>
</comment>
<evidence type="ECO:0000259" key="10">
    <source>
        <dbReference type="Pfam" id="PF02676"/>
    </source>
</evidence>
<gene>
    <name evidence="11" type="ORF">EPUL_003490</name>
</gene>
<dbReference type="AlphaFoldDB" id="A0A2S4PTP0"/>
<evidence type="ECO:0000256" key="3">
    <source>
        <dbReference type="ARBA" id="ARBA00022603"/>
    </source>
</evidence>
<dbReference type="OrthoDB" id="263283at2759"/>
<evidence type="ECO:0000256" key="6">
    <source>
        <dbReference type="ARBA" id="ARBA00022694"/>
    </source>
</evidence>
<dbReference type="EC" id="2.1.1.282" evidence="2"/>
<keyword evidence="5" id="KW-0949">S-adenosyl-L-methionine</keyword>
<dbReference type="SUPFAM" id="SSF111278">
    <property type="entry name" value="SSo0622-like"/>
    <property type="match status" value="1"/>
</dbReference>
<evidence type="ECO:0000313" key="12">
    <source>
        <dbReference type="Proteomes" id="UP000237438"/>
    </source>
</evidence>
<keyword evidence="3" id="KW-0489">Methyltransferase</keyword>
<sequence length="473" mass="53428">MAISEIPVSFQRKKAQILASLSVPEEEYNDLSPKGSVDKGIRQLIQDINQIAGCVTTSSCAGRISVFLEGRKKDVSYPELLTDDNEISAKYTPRDLDAINNDHNDNKQYQGKEFDLSPAHISNSVGGKGRGGRWLFVSHDPVKLPIPELNSRPHDFYHRYDENGDVSNFGGNEKQEEKKSCIELLGMQELQTPIMAEVDKKNTNIGVIGAVRGTENLIVNENQKAHVTPNMVTSCAMIDLPKLFSQPNLNSTIRMIHFKFEPMILHILTASLAEANRILIAAVQAGFRESGAINLLERNRVKSYTKQRHHNTQVTDLNENIVSTQEKTNSKTESELEVTPMVAIRSNGLALESIVGLEMNGRHICMIPEWQMRGILLQANQRFIDNTQRINRFAKLLLEKESEQVQICKSQRHHIKKATLVSTKWEDPVARRARKRQEGLEKARIKAESLRLSKSKSNQDYESYDCSLNDLEK</sequence>
<comment type="similarity">
    <text evidence="1">Belongs to the TYW3 family.</text>
</comment>
<keyword evidence="4" id="KW-0808">Transferase</keyword>
<feature type="domain" description="tRNA wybutosine-synthesizing protein" evidence="10">
    <location>
        <begin position="13"/>
        <end position="397"/>
    </location>
</feature>
<evidence type="ECO:0000256" key="4">
    <source>
        <dbReference type="ARBA" id="ARBA00022679"/>
    </source>
</evidence>
<protein>
    <recommendedName>
        <fullName evidence="2">tRNA(Phe) 7-[(3-amino-3-carboxypropyl)-4-demethylwyosine(37)-N(4)]-methyltransferase</fullName>
        <ecNumber evidence="2">2.1.1.282</ecNumber>
    </recommendedName>
    <alternativeName>
        <fullName evidence="7">tRNA(Phe) 7-((3-amino-3-carboxypropyl)-4-demethylwyosine(37)-N(4))-methyltransferase</fullName>
    </alternativeName>
</protein>
<dbReference type="Proteomes" id="UP000237438">
    <property type="component" value="Unassembled WGS sequence"/>
</dbReference>
<dbReference type="EMBL" id="PEDP01000622">
    <property type="protein sequence ID" value="POS85386.1"/>
    <property type="molecule type" value="Genomic_DNA"/>
</dbReference>